<keyword evidence="3" id="KW-1185">Reference proteome</keyword>
<comment type="caution">
    <text evidence="2">The sequence shown here is derived from an EMBL/GenBank/DDBJ whole genome shotgun (WGS) entry which is preliminary data.</text>
</comment>
<feature type="region of interest" description="Disordered" evidence="1">
    <location>
        <begin position="279"/>
        <end position="325"/>
    </location>
</feature>
<reference evidence="2" key="1">
    <citation type="submission" date="2022-11" db="EMBL/GenBank/DDBJ databases">
        <authorList>
            <person name="Petersen C."/>
        </authorList>
    </citation>
    <scope>NUCLEOTIDE SEQUENCE</scope>
    <source>
        <strain evidence="2">IBT 22155</strain>
    </source>
</reference>
<gene>
    <name evidence="2" type="ORF">N7515_009349</name>
</gene>
<dbReference type="Proteomes" id="UP001149079">
    <property type="component" value="Unassembled WGS sequence"/>
</dbReference>
<name>A0A9W9KVQ7_9EURO</name>
<sequence length="576" mass="63776">MDGSTLLCIICPGEPRFCDVSHLLTHAASKSHLSHLCKLQLRTSDPNAVELLKQFHNWVDSHGLAEKLSSRLEKRLEKQHKQDKQRKKSGQASTSTFGQTVNRALNVELEESITPAADSASAYLDPRLVDCHNGEEKKYARFTPSTPGSLPTLSSHDLPMTPSHHLNRQDGTWDSREPTSDPFVESDNHMQASGSTGINKDRAEELARLKGIQWPGMDIFDSATPQMRRQRNQKKDGSVLKQMEMASLLAKPNELVYNPEGKLLRERVITGNVEEYSPLKGETPLQKQRTTRLSSKRLTTADPNVPRAADRKRQKTTARNGRNAIQAKSIVELSSNRRSGLGAARTQPHDAIDEDYDLTYKPHGNRGRRRFNIFADGEQEMQAINDEQNLGHTGPVDTVTPSRLVLNGKTNSSIQSGIGAPIVAKENLEPIFNPQGRIGPHGSNTSLASYPDTGGYGIGNGYYGLQGTYGGNGNFGLHCNHRYNPLVQVPMQSPMQNPMQAPLQASLQAPLQAPPKLYANHHEQYVGAQNSWLSPDQNIPSEETIPEEEEFFYTNLLAAPMTETDMADIADMVDLK</sequence>
<dbReference type="AlphaFoldDB" id="A0A9W9KVQ7"/>
<feature type="compositionally biased region" description="Polar residues" evidence="1">
    <location>
        <begin position="90"/>
        <end position="99"/>
    </location>
</feature>
<accession>A0A9W9KVQ7</accession>
<feature type="region of interest" description="Disordered" evidence="1">
    <location>
        <begin position="139"/>
        <end position="200"/>
    </location>
</feature>
<feature type="region of interest" description="Disordered" evidence="1">
    <location>
        <begin position="76"/>
        <end position="99"/>
    </location>
</feature>
<dbReference type="EMBL" id="JAPQKL010000007">
    <property type="protein sequence ID" value="KAJ5121388.1"/>
    <property type="molecule type" value="Genomic_DNA"/>
</dbReference>
<feature type="compositionally biased region" description="Low complexity" evidence="1">
    <location>
        <begin position="291"/>
        <end position="300"/>
    </location>
</feature>
<dbReference type="RefSeq" id="XP_056517892.1">
    <property type="nucleotide sequence ID" value="XM_056670093.1"/>
</dbReference>
<organism evidence="2 3">
    <name type="scientific">Penicillium bovifimosum</name>
    <dbReference type="NCBI Taxonomy" id="126998"/>
    <lineage>
        <taxon>Eukaryota</taxon>
        <taxon>Fungi</taxon>
        <taxon>Dikarya</taxon>
        <taxon>Ascomycota</taxon>
        <taxon>Pezizomycotina</taxon>
        <taxon>Eurotiomycetes</taxon>
        <taxon>Eurotiomycetidae</taxon>
        <taxon>Eurotiales</taxon>
        <taxon>Aspergillaceae</taxon>
        <taxon>Penicillium</taxon>
    </lineage>
</organism>
<dbReference type="OrthoDB" id="5428259at2759"/>
<feature type="compositionally biased region" description="Polar residues" evidence="1">
    <location>
        <begin position="189"/>
        <end position="198"/>
    </location>
</feature>
<evidence type="ECO:0000313" key="2">
    <source>
        <dbReference type="EMBL" id="KAJ5121388.1"/>
    </source>
</evidence>
<feature type="compositionally biased region" description="Low complexity" evidence="1">
    <location>
        <begin position="143"/>
        <end position="155"/>
    </location>
</feature>
<reference evidence="2" key="2">
    <citation type="journal article" date="2023" name="IMA Fungus">
        <title>Comparative genomic study of the Penicillium genus elucidates a diverse pangenome and 15 lateral gene transfer events.</title>
        <authorList>
            <person name="Petersen C."/>
            <person name="Sorensen T."/>
            <person name="Nielsen M.R."/>
            <person name="Sondergaard T.E."/>
            <person name="Sorensen J.L."/>
            <person name="Fitzpatrick D.A."/>
            <person name="Frisvad J.C."/>
            <person name="Nielsen K.L."/>
        </authorList>
    </citation>
    <scope>NUCLEOTIDE SEQUENCE</scope>
    <source>
        <strain evidence="2">IBT 22155</strain>
    </source>
</reference>
<dbReference type="GeneID" id="81409263"/>
<evidence type="ECO:0000256" key="1">
    <source>
        <dbReference type="SAM" id="MobiDB-lite"/>
    </source>
</evidence>
<proteinExistence type="predicted"/>
<feature type="compositionally biased region" description="Basic and acidic residues" evidence="1">
    <location>
        <begin position="167"/>
        <end position="179"/>
    </location>
</feature>
<protein>
    <submittedName>
        <fullName evidence="2">Uncharacterized protein</fullName>
    </submittedName>
</protein>
<evidence type="ECO:0000313" key="3">
    <source>
        <dbReference type="Proteomes" id="UP001149079"/>
    </source>
</evidence>